<dbReference type="AlphaFoldDB" id="A0A8I1KI79"/>
<gene>
    <name evidence="3" type="ORF">JHC10_01365</name>
    <name evidence="4" type="ORF">JHC11_12175</name>
</gene>
<organism evidence="4 5">
    <name type="scientific">Idiomarina abyssalis</name>
    <dbReference type="NCBI Taxonomy" id="86102"/>
    <lineage>
        <taxon>Bacteria</taxon>
        <taxon>Pseudomonadati</taxon>
        <taxon>Pseudomonadota</taxon>
        <taxon>Gammaproteobacteria</taxon>
        <taxon>Alteromonadales</taxon>
        <taxon>Idiomarinaceae</taxon>
        <taxon>Idiomarina</taxon>
    </lineage>
</organism>
<evidence type="ECO:0000313" key="4">
    <source>
        <dbReference type="EMBL" id="MBJ7316742.1"/>
    </source>
</evidence>
<evidence type="ECO:0000313" key="5">
    <source>
        <dbReference type="Proteomes" id="UP000621390"/>
    </source>
</evidence>
<comment type="caution">
    <text evidence="4">The sequence shown here is derived from an EMBL/GenBank/DDBJ whole genome shotgun (WGS) entry which is preliminary data.</text>
</comment>
<name>A0A8I1KI79_9GAMM</name>
<evidence type="ECO:0000313" key="3">
    <source>
        <dbReference type="EMBL" id="MBJ7265584.1"/>
    </source>
</evidence>
<dbReference type="CDD" id="cd13400">
    <property type="entry name" value="LT_IagB-like"/>
    <property type="match status" value="1"/>
</dbReference>
<evidence type="ECO:0000313" key="6">
    <source>
        <dbReference type="Proteomes" id="UP000655994"/>
    </source>
</evidence>
<dbReference type="EMBL" id="JAEMOS010000002">
    <property type="protein sequence ID" value="MBJ7265584.1"/>
    <property type="molecule type" value="Genomic_DNA"/>
</dbReference>
<dbReference type="SUPFAM" id="SSF53955">
    <property type="entry name" value="Lysozyme-like"/>
    <property type="match status" value="1"/>
</dbReference>
<protein>
    <submittedName>
        <fullName evidence="4">Lytic transglycosylase domain-containing protein</fullName>
    </submittedName>
</protein>
<dbReference type="EMBL" id="JAEMOP010000009">
    <property type="protein sequence ID" value="MBJ7316742.1"/>
    <property type="molecule type" value="Genomic_DNA"/>
</dbReference>
<dbReference type="Pfam" id="PF01464">
    <property type="entry name" value="SLT"/>
    <property type="match status" value="1"/>
</dbReference>
<evidence type="ECO:0000256" key="1">
    <source>
        <dbReference type="SAM" id="SignalP"/>
    </source>
</evidence>
<dbReference type="Proteomes" id="UP000655994">
    <property type="component" value="Unassembled WGS sequence"/>
</dbReference>
<dbReference type="RefSeq" id="WP_199493490.1">
    <property type="nucleotide sequence ID" value="NZ_JAEMOP010000009.1"/>
</dbReference>
<accession>A0A8I1KI79</accession>
<proteinExistence type="predicted"/>
<reference evidence="4 6" key="1">
    <citation type="submission" date="2020-09" db="EMBL/GenBank/DDBJ databases">
        <title>Draft Genomes of Bacterial Isolates from North Pond Shallow Sediments.</title>
        <authorList>
            <person name="Kiel Reese B."/>
            <person name="Mullis M."/>
            <person name="Weisend R.E."/>
        </authorList>
    </citation>
    <scope>NUCLEOTIDE SEQUENCE</scope>
    <source>
        <strain evidence="4">KJE-2</strain>
        <strain evidence="3 6">KJE-3</strain>
    </source>
</reference>
<dbReference type="InterPro" id="IPR008258">
    <property type="entry name" value="Transglycosylase_SLT_dom_1"/>
</dbReference>
<feature type="signal peptide" evidence="1">
    <location>
        <begin position="1"/>
        <end position="26"/>
    </location>
</feature>
<dbReference type="Gene3D" id="1.10.530.10">
    <property type="match status" value="1"/>
</dbReference>
<feature type="domain" description="Transglycosylase SLT" evidence="2">
    <location>
        <begin position="46"/>
        <end position="143"/>
    </location>
</feature>
<evidence type="ECO:0000259" key="2">
    <source>
        <dbReference type="Pfam" id="PF01464"/>
    </source>
</evidence>
<sequence>MMLRYIELFAKSCAIVALTTSFSSHANWVKQTFVKLLPEYTPYQTCIVEAGHRFGVKTELMLAVLMQENGLKALVQRNNDGSLDLGIYQINTVRIPELKAFEASKEEIAGNHCLNANIAAYLLSEEIAKAPSFWTGVGNYHYGYWGKYPHNHTKYIENVYQNWKRIVKNN</sequence>
<dbReference type="InterPro" id="IPR023346">
    <property type="entry name" value="Lysozyme-like_dom_sf"/>
</dbReference>
<dbReference type="Proteomes" id="UP000621390">
    <property type="component" value="Unassembled WGS sequence"/>
</dbReference>
<keyword evidence="1" id="KW-0732">Signal</keyword>
<feature type="chain" id="PRO_5034712637" evidence="1">
    <location>
        <begin position="27"/>
        <end position="170"/>
    </location>
</feature>
<keyword evidence="6" id="KW-1185">Reference proteome</keyword>